<dbReference type="RefSeq" id="WP_183772676.1">
    <property type="nucleotide sequence ID" value="NZ_JACHFW010000004.1"/>
</dbReference>
<proteinExistence type="predicted"/>
<keyword evidence="2" id="KW-1185">Reference proteome</keyword>
<name>A0A7W8H9A8_9FIRM</name>
<comment type="caution">
    <text evidence="1">The sequence shown here is derived from an EMBL/GenBank/DDBJ whole genome shotgun (WGS) entry which is preliminary data.</text>
</comment>
<evidence type="ECO:0000313" key="1">
    <source>
        <dbReference type="EMBL" id="MBB5264184.1"/>
    </source>
</evidence>
<sequence length="121" mass="14040">MTAQNNHIIAPLRFSVYEDRIIVHASDKAAYCLPYDTIQCVLFEGFDGKTHTTTELRPEAVLQDAQGYLIIYQADGSRWEMHMFRCKPGAGALYEVLFRHLELKRFEYANEAVYRKSRVYG</sequence>
<dbReference type="Proteomes" id="UP000543642">
    <property type="component" value="Unassembled WGS sequence"/>
</dbReference>
<accession>A0A7W8H9A8</accession>
<dbReference type="EMBL" id="JACHFW010000004">
    <property type="protein sequence ID" value="MBB5264184.1"/>
    <property type="molecule type" value="Genomic_DNA"/>
</dbReference>
<reference evidence="1 2" key="1">
    <citation type="submission" date="2020-08" db="EMBL/GenBank/DDBJ databases">
        <title>Genomic Encyclopedia of Type Strains, Phase IV (KMG-IV): sequencing the most valuable type-strain genomes for metagenomic binning, comparative biology and taxonomic classification.</title>
        <authorList>
            <person name="Goeker M."/>
        </authorList>
    </citation>
    <scope>NUCLEOTIDE SEQUENCE [LARGE SCALE GENOMIC DNA]</scope>
    <source>
        <strain evidence="1 2">DSM 106146</strain>
    </source>
</reference>
<gene>
    <name evidence="1" type="ORF">HNP82_001295</name>
</gene>
<evidence type="ECO:0000313" key="2">
    <source>
        <dbReference type="Proteomes" id="UP000543642"/>
    </source>
</evidence>
<protein>
    <submittedName>
        <fullName evidence="1">Uncharacterized protein</fullName>
    </submittedName>
</protein>
<organism evidence="1 2">
    <name type="scientific">Catenibacillus scindens</name>
    <dbReference type="NCBI Taxonomy" id="673271"/>
    <lineage>
        <taxon>Bacteria</taxon>
        <taxon>Bacillati</taxon>
        <taxon>Bacillota</taxon>
        <taxon>Clostridia</taxon>
        <taxon>Lachnospirales</taxon>
        <taxon>Lachnospiraceae</taxon>
        <taxon>Catenibacillus</taxon>
    </lineage>
</organism>
<dbReference type="AlphaFoldDB" id="A0A7W8H9A8"/>